<organism evidence="14 15">
    <name type="scientific">Thecamonas trahens ATCC 50062</name>
    <dbReference type="NCBI Taxonomy" id="461836"/>
    <lineage>
        <taxon>Eukaryota</taxon>
        <taxon>Apusozoa</taxon>
        <taxon>Apusomonadida</taxon>
        <taxon>Apusomonadidae</taxon>
        <taxon>Thecamonas</taxon>
    </lineage>
</organism>
<dbReference type="CDD" id="cd20341">
    <property type="entry name" value="BRcat_RBR_RNF14"/>
    <property type="match status" value="1"/>
</dbReference>
<dbReference type="Pfam" id="PF01485">
    <property type="entry name" value="IBR"/>
    <property type="match status" value="2"/>
</dbReference>
<dbReference type="PROSITE" id="PS51873">
    <property type="entry name" value="TRIAD"/>
    <property type="match status" value="1"/>
</dbReference>
<feature type="domain" description="RING-type" evidence="13">
    <location>
        <begin position="27"/>
        <end position="243"/>
    </location>
</feature>
<evidence type="ECO:0000256" key="1">
    <source>
        <dbReference type="ARBA" id="ARBA00001798"/>
    </source>
</evidence>
<comment type="similarity">
    <text evidence="2">Belongs to the archaeal RpoM/eukaryotic RPA12/RPB9/RPC11 RNA polymerase family.</text>
</comment>
<evidence type="ECO:0000256" key="7">
    <source>
        <dbReference type="ARBA" id="ARBA00022771"/>
    </source>
</evidence>
<keyword evidence="6" id="KW-0677">Repeat</keyword>
<dbReference type="PROSITE" id="PS00518">
    <property type="entry name" value="ZF_RING_1"/>
    <property type="match status" value="1"/>
</dbReference>
<dbReference type="EC" id="2.3.2.31" evidence="3"/>
<keyword evidence="5" id="KW-0479">Metal-binding</keyword>
<evidence type="ECO:0000256" key="10">
    <source>
        <dbReference type="ARBA" id="ARBA00023163"/>
    </source>
</evidence>
<dbReference type="SMART" id="SM00647">
    <property type="entry name" value="IBR"/>
    <property type="match status" value="2"/>
</dbReference>
<dbReference type="InterPro" id="IPR031127">
    <property type="entry name" value="E3_UB_ligase_RBR"/>
</dbReference>
<dbReference type="STRING" id="461836.A0A0L0D4J6"/>
<evidence type="ECO:0000256" key="6">
    <source>
        <dbReference type="ARBA" id="ARBA00022737"/>
    </source>
</evidence>
<gene>
    <name evidence="14" type="ORF">AMSG_03668</name>
</gene>
<evidence type="ECO:0000256" key="9">
    <source>
        <dbReference type="ARBA" id="ARBA00022833"/>
    </source>
</evidence>
<dbReference type="Proteomes" id="UP000054408">
    <property type="component" value="Unassembled WGS sequence"/>
</dbReference>
<dbReference type="OrthoDB" id="69641at2759"/>
<evidence type="ECO:0000313" key="14">
    <source>
        <dbReference type="EMBL" id="KNC47239.1"/>
    </source>
</evidence>
<dbReference type="Gene3D" id="3.30.40.10">
    <property type="entry name" value="Zinc/RING finger domain, C3HC4 (zinc finger)"/>
    <property type="match status" value="1"/>
</dbReference>
<evidence type="ECO:0000256" key="5">
    <source>
        <dbReference type="ARBA" id="ARBA00022723"/>
    </source>
</evidence>
<sequence length="262" mass="28490">MPSNLDDVIALVLEHDGATKLAQFEASQQECAVCFNDDALGSSFTILPCGHYFCSECMTRLVTLCITENRLDDLVCPNLECTGEIGPATVAGLVDAELYAKYDRFSLQKALAAMEDVAFCPRPTCGTPSPLHAETQQGVCPKCNYMFCGLCLMTSHSTPCLGPEARVKMLKERAAQNKLQQQELLSIDFIARTSKFCPTCGAVIYKNGGCAKVTCIRCNQAMCWRCGVAILSYDHFQSRNASSLIASPIRPKVPGICTSRST</sequence>
<protein>
    <recommendedName>
        <fullName evidence="3">RBR-type E3 ubiquitin transferase</fullName>
        <ecNumber evidence="3">2.3.2.31</ecNumber>
    </recommendedName>
</protein>
<evidence type="ECO:0000259" key="12">
    <source>
        <dbReference type="PROSITE" id="PS50089"/>
    </source>
</evidence>
<dbReference type="GeneID" id="25563252"/>
<dbReference type="SUPFAM" id="SSF57850">
    <property type="entry name" value="RING/U-box"/>
    <property type="match status" value="3"/>
</dbReference>
<accession>A0A0L0D4J6</accession>
<dbReference type="OMA" id="CMVAAEM"/>
<dbReference type="SMART" id="SM00184">
    <property type="entry name" value="RING"/>
    <property type="match status" value="2"/>
</dbReference>
<dbReference type="Gene3D" id="1.20.120.1750">
    <property type="match status" value="1"/>
</dbReference>
<evidence type="ECO:0000256" key="3">
    <source>
        <dbReference type="ARBA" id="ARBA00012251"/>
    </source>
</evidence>
<keyword evidence="15" id="KW-1185">Reference proteome</keyword>
<dbReference type="PROSITE" id="PS50089">
    <property type="entry name" value="ZF_RING_2"/>
    <property type="match status" value="1"/>
</dbReference>
<evidence type="ECO:0000256" key="11">
    <source>
        <dbReference type="PROSITE-ProRule" id="PRU00175"/>
    </source>
</evidence>
<dbReference type="InterPro" id="IPR001841">
    <property type="entry name" value="Znf_RING"/>
</dbReference>
<keyword evidence="7 11" id="KW-0863">Zinc-finger</keyword>
<dbReference type="PROSITE" id="PS01030">
    <property type="entry name" value="RNA_POL_M_15KD"/>
    <property type="match status" value="1"/>
</dbReference>
<keyword evidence="9" id="KW-0862">Zinc</keyword>
<evidence type="ECO:0000256" key="8">
    <source>
        <dbReference type="ARBA" id="ARBA00022786"/>
    </source>
</evidence>
<dbReference type="InterPro" id="IPR018957">
    <property type="entry name" value="Znf_C3HC4_RING-type"/>
</dbReference>
<dbReference type="InterPro" id="IPR017907">
    <property type="entry name" value="Znf_RING_CS"/>
</dbReference>
<dbReference type="Gene3D" id="2.20.25.20">
    <property type="match status" value="1"/>
</dbReference>
<evidence type="ECO:0000256" key="4">
    <source>
        <dbReference type="ARBA" id="ARBA00022679"/>
    </source>
</evidence>
<name>A0A0L0D4J6_THETB</name>
<keyword evidence="10" id="KW-0804">Transcription</keyword>
<dbReference type="FunFam" id="3.30.40.10:FF:000137">
    <property type="entry name" value="RanBP-type and C3HC4-type zinc finger-containing protein 1"/>
    <property type="match status" value="1"/>
</dbReference>
<evidence type="ECO:0000259" key="13">
    <source>
        <dbReference type="PROSITE" id="PS51873"/>
    </source>
</evidence>
<dbReference type="EMBL" id="GL349446">
    <property type="protein sequence ID" value="KNC47239.1"/>
    <property type="molecule type" value="Genomic_DNA"/>
</dbReference>
<dbReference type="AlphaFoldDB" id="A0A0L0D4J6"/>
<dbReference type="eggNOG" id="KOG1814">
    <property type="taxonomic scope" value="Eukaryota"/>
</dbReference>
<feature type="domain" description="RING-type" evidence="12">
    <location>
        <begin position="31"/>
        <end position="77"/>
    </location>
</feature>
<dbReference type="InterPro" id="IPR044066">
    <property type="entry name" value="TRIAD_supradom"/>
</dbReference>
<dbReference type="RefSeq" id="XP_013759582.1">
    <property type="nucleotide sequence ID" value="XM_013904128.1"/>
</dbReference>
<dbReference type="Pfam" id="PF00097">
    <property type="entry name" value="zf-C3HC4"/>
    <property type="match status" value="1"/>
</dbReference>
<keyword evidence="4" id="KW-0808">Transferase</keyword>
<evidence type="ECO:0000313" key="15">
    <source>
        <dbReference type="Proteomes" id="UP000054408"/>
    </source>
</evidence>
<dbReference type="GO" id="GO:0008270">
    <property type="term" value="F:zinc ion binding"/>
    <property type="evidence" value="ECO:0007669"/>
    <property type="project" value="UniProtKB-KW"/>
</dbReference>
<dbReference type="PANTHER" id="PTHR11685">
    <property type="entry name" value="RBR FAMILY RING FINGER AND IBR DOMAIN-CONTAINING"/>
    <property type="match status" value="1"/>
</dbReference>
<comment type="catalytic activity">
    <reaction evidence="1">
        <text>[E2 ubiquitin-conjugating enzyme]-S-ubiquitinyl-L-cysteine + [acceptor protein]-L-lysine = [E2 ubiquitin-conjugating enzyme]-L-cysteine + [acceptor protein]-N(6)-ubiquitinyl-L-lysine.</text>
        <dbReference type="EC" id="2.3.2.31"/>
    </reaction>
</comment>
<keyword evidence="8" id="KW-0833">Ubl conjugation pathway</keyword>
<evidence type="ECO:0000256" key="2">
    <source>
        <dbReference type="ARBA" id="ARBA00008925"/>
    </source>
</evidence>
<reference evidence="14 15" key="1">
    <citation type="submission" date="2010-05" db="EMBL/GenBank/DDBJ databases">
        <title>The Genome Sequence of Thecamonas trahens ATCC 50062.</title>
        <authorList>
            <consortium name="The Broad Institute Genome Sequencing Platform"/>
            <person name="Russ C."/>
            <person name="Cuomo C."/>
            <person name="Shea T."/>
            <person name="Young S.K."/>
            <person name="Zeng Q."/>
            <person name="Koehrsen M."/>
            <person name="Haas B."/>
            <person name="Borodovsky M."/>
            <person name="Guigo R."/>
            <person name="Alvarado L."/>
            <person name="Berlin A."/>
            <person name="Bochicchio J."/>
            <person name="Borenstein D."/>
            <person name="Chapman S."/>
            <person name="Chen Z."/>
            <person name="Freedman E."/>
            <person name="Gellesch M."/>
            <person name="Goldberg J."/>
            <person name="Griggs A."/>
            <person name="Gujja S."/>
            <person name="Heilman E."/>
            <person name="Heiman D."/>
            <person name="Hepburn T."/>
            <person name="Howarth C."/>
            <person name="Jen D."/>
            <person name="Larson L."/>
            <person name="Mehta T."/>
            <person name="Park D."/>
            <person name="Pearson M."/>
            <person name="Roberts A."/>
            <person name="Saif S."/>
            <person name="Shenoy N."/>
            <person name="Sisk P."/>
            <person name="Stolte C."/>
            <person name="Sykes S."/>
            <person name="Thomson T."/>
            <person name="Walk T."/>
            <person name="White J."/>
            <person name="Yandava C."/>
            <person name="Burger G."/>
            <person name="Gray M.W."/>
            <person name="Holland P.W.H."/>
            <person name="King N."/>
            <person name="Lang F.B.F."/>
            <person name="Roger A.J."/>
            <person name="Ruiz-Trillo I."/>
            <person name="Lander E."/>
            <person name="Nusbaum C."/>
        </authorList>
    </citation>
    <scope>NUCLEOTIDE SEQUENCE [LARGE SCALE GENOMIC DNA]</scope>
    <source>
        <strain evidence="14 15">ATCC 50062</strain>
    </source>
</reference>
<dbReference type="InterPro" id="IPR002867">
    <property type="entry name" value="IBR_dom"/>
</dbReference>
<dbReference type="GO" id="GO:0016567">
    <property type="term" value="P:protein ubiquitination"/>
    <property type="evidence" value="ECO:0007669"/>
    <property type="project" value="InterPro"/>
</dbReference>
<dbReference type="InterPro" id="IPR013083">
    <property type="entry name" value="Znf_RING/FYVE/PHD"/>
</dbReference>
<proteinExistence type="inferred from homology"/>
<dbReference type="InterPro" id="IPR019761">
    <property type="entry name" value="DNA-dir_RNA_pol-M_15_CS"/>
</dbReference>
<dbReference type="GO" id="GO:0061630">
    <property type="term" value="F:ubiquitin protein ligase activity"/>
    <property type="evidence" value="ECO:0007669"/>
    <property type="project" value="UniProtKB-EC"/>
</dbReference>